<protein>
    <submittedName>
        <fullName evidence="2">PI-PLC X domain-containing protein 1</fullName>
    </submittedName>
</protein>
<dbReference type="Pfam" id="PF26146">
    <property type="entry name" value="PI-PLC_X"/>
    <property type="match status" value="1"/>
</dbReference>
<dbReference type="EMBL" id="CAXAMM010032946">
    <property type="protein sequence ID" value="CAK9070528.1"/>
    <property type="molecule type" value="Genomic_DNA"/>
</dbReference>
<feature type="signal peptide" evidence="1">
    <location>
        <begin position="1"/>
        <end position="30"/>
    </location>
</feature>
<evidence type="ECO:0000313" key="2">
    <source>
        <dbReference type="EMBL" id="CAK9070528.1"/>
    </source>
</evidence>
<keyword evidence="3" id="KW-1185">Reference proteome</keyword>
<name>A0ABP0P3C1_9DINO</name>
<dbReference type="InterPro" id="IPR051057">
    <property type="entry name" value="PI-PLC_domain"/>
</dbReference>
<sequence>RSPVFQRSARLAPVCSMWLLWLSVVPAASAGLDLANWMGQLQPILGNATLLDLSLPGTHDSMTYDLSDTLSDGYEGMGPVISNILHAVTPLVAGRFVREQGQTQGISITDMLNGGARFIDFRIMYTRGPDRAIGEKDWYCLHGCESQKKALEYLKDVRTWMDAHPQELVVLWASRHGNTGACGTDQYPDTTPQVRQAFFKQVQEVFGELLFNSTQRLNETSVLSLQKRNQRLVWLATDYVESTESSPLAVDAKSIDNQLVNSGHGLGAIKFLRQGGPKRRDSSAQNRFLLMSMAAGVAKEAIEAAAKIEFLPNVFGTHDKWRKECAATSGVPNMTFCPKYLMEWSLMTNFYNQKVIDMAYVEGAADLDVDFPNAIYLDAMDLGGLIRTGTATINPLEEGPVHGTDGFAYSATVIAATV</sequence>
<dbReference type="PANTHER" id="PTHR13593:SF103">
    <property type="entry name" value="RE10370P"/>
    <property type="match status" value="1"/>
</dbReference>
<gene>
    <name evidence="2" type="ORF">SCF082_LOCUS35070</name>
</gene>
<proteinExistence type="predicted"/>
<dbReference type="Proteomes" id="UP001642464">
    <property type="component" value="Unassembled WGS sequence"/>
</dbReference>
<dbReference type="Gene3D" id="3.20.20.190">
    <property type="entry name" value="Phosphatidylinositol (PI) phosphodiesterase"/>
    <property type="match status" value="1"/>
</dbReference>
<dbReference type="SUPFAM" id="SSF51695">
    <property type="entry name" value="PLC-like phosphodiesterases"/>
    <property type="match status" value="1"/>
</dbReference>
<feature type="non-terminal residue" evidence="2">
    <location>
        <position position="1"/>
    </location>
</feature>
<organism evidence="2 3">
    <name type="scientific">Durusdinium trenchii</name>
    <dbReference type="NCBI Taxonomy" id="1381693"/>
    <lineage>
        <taxon>Eukaryota</taxon>
        <taxon>Sar</taxon>
        <taxon>Alveolata</taxon>
        <taxon>Dinophyceae</taxon>
        <taxon>Suessiales</taxon>
        <taxon>Symbiodiniaceae</taxon>
        <taxon>Durusdinium</taxon>
    </lineage>
</organism>
<dbReference type="InterPro" id="IPR017946">
    <property type="entry name" value="PLC-like_Pdiesterase_TIM-brl"/>
</dbReference>
<keyword evidence="1" id="KW-0732">Signal</keyword>
<reference evidence="2 3" key="1">
    <citation type="submission" date="2024-02" db="EMBL/GenBank/DDBJ databases">
        <authorList>
            <person name="Chen Y."/>
            <person name="Shah S."/>
            <person name="Dougan E. K."/>
            <person name="Thang M."/>
            <person name="Chan C."/>
        </authorList>
    </citation>
    <scope>NUCLEOTIDE SEQUENCE [LARGE SCALE GENOMIC DNA]</scope>
</reference>
<evidence type="ECO:0000256" key="1">
    <source>
        <dbReference type="SAM" id="SignalP"/>
    </source>
</evidence>
<feature type="chain" id="PRO_5047439035" evidence="1">
    <location>
        <begin position="31"/>
        <end position="418"/>
    </location>
</feature>
<accession>A0ABP0P3C1</accession>
<comment type="caution">
    <text evidence="2">The sequence shown here is derived from an EMBL/GenBank/DDBJ whole genome shotgun (WGS) entry which is preliminary data.</text>
</comment>
<evidence type="ECO:0000313" key="3">
    <source>
        <dbReference type="Proteomes" id="UP001642464"/>
    </source>
</evidence>
<dbReference type="PANTHER" id="PTHR13593">
    <property type="match status" value="1"/>
</dbReference>